<sequence>MSGRWPFSADTPLDRARRVAASYREAARAAGADVDAVDRHFASLGEGWVSGVETVTAEDLLTAAEVEQALGIPASRVWQWKARGLLEPVSSGPSRYRVADVRNLEASMRRKRATRRA</sequence>
<dbReference type="Proteomes" id="UP001185873">
    <property type="component" value="Unassembled WGS sequence"/>
</dbReference>
<evidence type="ECO:0000313" key="2">
    <source>
        <dbReference type="Proteomes" id="UP001185873"/>
    </source>
</evidence>
<comment type="caution">
    <text evidence="1">The sequence shown here is derived from an EMBL/GenBank/DDBJ whole genome shotgun (WGS) entry which is preliminary data.</text>
</comment>
<proteinExistence type="predicted"/>
<dbReference type="AlphaFoldDB" id="A0AAE4U2Y1"/>
<reference evidence="1" key="1">
    <citation type="submission" date="2023-10" db="EMBL/GenBank/DDBJ databases">
        <title>Development of a sustainable strategy for remediation of hydrocarbon-contaminated territories based on the waste exchange concept.</title>
        <authorList>
            <person name="Krivoruchko A."/>
        </authorList>
    </citation>
    <scope>NUCLEOTIDE SEQUENCE</scope>
    <source>
        <strain evidence="1">IEGM 1175</strain>
    </source>
</reference>
<organism evidence="1 2">
    <name type="scientific">Dietzia maris</name>
    <dbReference type="NCBI Taxonomy" id="37915"/>
    <lineage>
        <taxon>Bacteria</taxon>
        <taxon>Bacillati</taxon>
        <taxon>Actinomycetota</taxon>
        <taxon>Actinomycetes</taxon>
        <taxon>Mycobacteriales</taxon>
        <taxon>Dietziaceae</taxon>
        <taxon>Dietzia</taxon>
    </lineage>
</organism>
<dbReference type="RefSeq" id="WP_317470625.1">
    <property type="nucleotide sequence ID" value="NZ_JAWLKJ010000003.1"/>
</dbReference>
<evidence type="ECO:0008006" key="3">
    <source>
        <dbReference type="Google" id="ProtNLM"/>
    </source>
</evidence>
<accession>A0AAE4U2Y1</accession>
<evidence type="ECO:0000313" key="1">
    <source>
        <dbReference type="EMBL" id="MDV6299966.1"/>
    </source>
</evidence>
<dbReference type="EMBL" id="JAWLKJ010000003">
    <property type="protein sequence ID" value="MDV6299966.1"/>
    <property type="molecule type" value="Genomic_DNA"/>
</dbReference>
<gene>
    <name evidence="1" type="ORF">R3P82_12685</name>
</gene>
<name>A0AAE4U2Y1_9ACTN</name>
<protein>
    <recommendedName>
        <fullName evidence="3">Helix-turn-helix domain-containing protein</fullName>
    </recommendedName>
</protein>